<feature type="coiled-coil region" evidence="1">
    <location>
        <begin position="162"/>
        <end position="192"/>
    </location>
</feature>
<comment type="caution">
    <text evidence="3">The sequence shown here is derived from an EMBL/GenBank/DDBJ whole genome shotgun (WGS) entry which is preliminary data.</text>
</comment>
<accession>A0AA36IAB3</accession>
<organism evidence="3 4">
    <name type="scientific">Effrenium voratum</name>
    <dbReference type="NCBI Taxonomy" id="2562239"/>
    <lineage>
        <taxon>Eukaryota</taxon>
        <taxon>Sar</taxon>
        <taxon>Alveolata</taxon>
        <taxon>Dinophyceae</taxon>
        <taxon>Suessiales</taxon>
        <taxon>Symbiodiniaceae</taxon>
        <taxon>Effrenium</taxon>
    </lineage>
</organism>
<feature type="compositionally biased region" description="Basic residues" evidence="2">
    <location>
        <begin position="13"/>
        <end position="28"/>
    </location>
</feature>
<evidence type="ECO:0000313" key="4">
    <source>
        <dbReference type="Proteomes" id="UP001178507"/>
    </source>
</evidence>
<feature type="coiled-coil region" evidence="1">
    <location>
        <begin position="242"/>
        <end position="312"/>
    </location>
</feature>
<protein>
    <submittedName>
        <fullName evidence="3">Uncharacterized protein</fullName>
    </submittedName>
</protein>
<reference evidence="3" key="1">
    <citation type="submission" date="2023-08" db="EMBL/GenBank/DDBJ databases">
        <authorList>
            <person name="Chen Y."/>
            <person name="Shah S."/>
            <person name="Dougan E. K."/>
            <person name="Thang M."/>
            <person name="Chan C."/>
        </authorList>
    </citation>
    <scope>NUCLEOTIDE SEQUENCE</scope>
</reference>
<dbReference type="Proteomes" id="UP001178507">
    <property type="component" value="Unassembled WGS sequence"/>
</dbReference>
<feature type="region of interest" description="Disordered" evidence="2">
    <location>
        <begin position="1"/>
        <end position="29"/>
    </location>
</feature>
<dbReference type="EMBL" id="CAUJNA010000917">
    <property type="protein sequence ID" value="CAJ1382579.1"/>
    <property type="molecule type" value="Genomic_DNA"/>
</dbReference>
<sequence>MCGSTRQLPWRRSNGRWKGKRKAPRRMRSPYVCARRSKRPAPMCNPQAPVQDLVPGVLVLFTRNLKVKHGNVKPRYGQEDCSVRKEHVDQVAEPESRFGLVISTLEDIVKNVDNQSAREKTAFDKFQAWCTEEITGLSTGAEKAKANSEKAFVNLRELTASISTLEHGLASLSADVKELQDAQDQINTIREEETSKYAEEVELNTQSAQTVSSALSKVSSSKSAFLQRQSLEPDSGYVVGLLRGIQERLNQTRSELDQTEEAKSKTHSTLARAKKEQESLLQAEVLEKQRLLQQAKLELVEAQRIYDEEQESSEAMTKMKAETKDKCYMKTIEYSMRKEDQQKEREAIASAVTTLKQEESGGKNAAGATSFLQDWVTCCGDCKVS</sequence>
<keyword evidence="1" id="KW-0175">Coiled coil</keyword>
<keyword evidence="4" id="KW-1185">Reference proteome</keyword>
<proteinExistence type="predicted"/>
<evidence type="ECO:0000256" key="1">
    <source>
        <dbReference type="SAM" id="Coils"/>
    </source>
</evidence>
<evidence type="ECO:0000313" key="3">
    <source>
        <dbReference type="EMBL" id="CAJ1382579.1"/>
    </source>
</evidence>
<name>A0AA36IAB3_9DINO</name>
<evidence type="ECO:0000256" key="2">
    <source>
        <dbReference type="SAM" id="MobiDB-lite"/>
    </source>
</evidence>
<gene>
    <name evidence="3" type="ORF">EVOR1521_LOCUS9934</name>
</gene>
<dbReference type="AlphaFoldDB" id="A0AA36IAB3"/>